<keyword evidence="3" id="KW-0865">Zymogen</keyword>
<feature type="chain" id="PRO_5046022529" evidence="4">
    <location>
        <begin position="29"/>
        <end position="917"/>
    </location>
</feature>
<dbReference type="Gene3D" id="1.10.439.10">
    <property type="entry name" value="Penicillin Amidohydrolase, domain 1"/>
    <property type="match status" value="1"/>
</dbReference>
<organism evidence="5 6">
    <name type="scientific">Nocardioides panacisoli</name>
    <dbReference type="NCBI Taxonomy" id="627624"/>
    <lineage>
        <taxon>Bacteria</taxon>
        <taxon>Bacillati</taxon>
        <taxon>Actinomycetota</taxon>
        <taxon>Actinomycetes</taxon>
        <taxon>Propionibacteriales</taxon>
        <taxon>Nocardioidaceae</taxon>
        <taxon>Nocardioides</taxon>
    </lineage>
</organism>
<comment type="caution">
    <text evidence="5">The sequence shown here is derived from an EMBL/GenBank/DDBJ whole genome shotgun (WGS) entry which is preliminary data.</text>
</comment>
<keyword evidence="2" id="KW-0378">Hydrolase</keyword>
<protein>
    <submittedName>
        <fullName evidence="5">Penicillin acylase family protein</fullName>
    </submittedName>
</protein>
<keyword evidence="6" id="KW-1185">Reference proteome</keyword>
<dbReference type="Proteomes" id="UP001501821">
    <property type="component" value="Unassembled WGS sequence"/>
</dbReference>
<feature type="signal peptide" evidence="4">
    <location>
        <begin position="1"/>
        <end position="28"/>
    </location>
</feature>
<evidence type="ECO:0000256" key="2">
    <source>
        <dbReference type="ARBA" id="ARBA00022801"/>
    </source>
</evidence>
<dbReference type="InterPro" id="IPR023343">
    <property type="entry name" value="Penicillin_amidase_dom1"/>
</dbReference>
<dbReference type="Gene3D" id="1.10.1400.10">
    <property type="match status" value="1"/>
</dbReference>
<dbReference type="RefSeq" id="WP_344776594.1">
    <property type="nucleotide sequence ID" value="NZ_BAABAH010000010.1"/>
</dbReference>
<accession>A0ABP7IS86</accession>
<dbReference type="EMBL" id="BAABAH010000010">
    <property type="protein sequence ID" value="GAA3825586.1"/>
    <property type="molecule type" value="Genomic_DNA"/>
</dbReference>
<dbReference type="InterPro" id="IPR043146">
    <property type="entry name" value="Penicillin_amidase_N_B-knob"/>
</dbReference>
<sequence length="917" mass="99328">MRRTRLLAPTAAVALAVTAALLPGTAPAAPGPAADRQDDPYGTLWNIVPPGSRGNISVSQLPGVLLGGGTTAIDGKNAPPNYADQLEMYDHLTTTPPADLTRADLDNLYKRADFEPEQVTSTETPKDGVKIERDQFGVPYITGKTYPDTMYGAGYAAIQDRMFLMDVLRHTGAARMAEFVGDTPADVAMDQEQLRTAFYTPEEAAAQVQKVAKRYGAEGRRLVRGVDGYIAGMNAAQDALCPGGLPVGPDCPAEYTALLKNPTPWTRADVVYVASLVGGIFGKGGGAEADNATYLQLLEHRFGDKIAHGVYRDLREKLDAGSPTTGSTGVAYGGGRALGVGRPGVALPDLHGPTAPGTGHVVARATPGASRAVPEPEGLPKQVVRQLGKVRLSFQHSGMSNAVLVSGDHSTTGHPLTVFGPQTGYYNPQLLVEQVLKGPGVYARGVSFAGTNLVVQLGRGKDYAWSATSASNDLVDTVAERLCNHDGSKPTVDSTSYLVGGRCVPMRHDLHVEHTTPNVTAPGLPKTYTFDVWRTRHGIVQERTTVGGKPVALVLQRSTYGHEVDSVLGFARFNNPSYVHDADSFMHAASAIDFTFNWFYTDSRDIAFYTSSLLPVRAKGTAFDFPRWGDKKYDWKGYVGFGGHAHQVDPPSGYLVSWNNRQTPRWSAPDDIWGWGPVHRSQALSKRVAKALRGNRRIPIEDLVGVMSGAATQDSRARYLLPSLLKVIGHSKELAPATDLLRSWLRSGAARVDRDRDGAYAHQAAIDLFDTWYQHGDDSLAYDVMRGKLGPLVTQVPQILDDHPRQGVGSVWLDVPWYGWVQKELRARLGEHVATPFRYRYCGSGTLASCRKVLRASLAKAVDAALSAQGVSDVTDLSYDKTQDDIVSQTAGVVGVRPIDWQNRPTFQQVVEFLRHR</sequence>
<dbReference type="Pfam" id="PF01804">
    <property type="entry name" value="Penicil_amidase"/>
    <property type="match status" value="1"/>
</dbReference>
<dbReference type="InterPro" id="IPR043147">
    <property type="entry name" value="Penicillin_amidase_A-knob"/>
</dbReference>
<dbReference type="InterPro" id="IPR029055">
    <property type="entry name" value="Ntn_hydrolases_N"/>
</dbReference>
<dbReference type="Gene3D" id="2.30.120.10">
    <property type="match status" value="1"/>
</dbReference>
<keyword evidence="4" id="KW-0732">Signal</keyword>
<reference evidence="6" key="1">
    <citation type="journal article" date="2019" name="Int. J. Syst. Evol. Microbiol.">
        <title>The Global Catalogue of Microorganisms (GCM) 10K type strain sequencing project: providing services to taxonomists for standard genome sequencing and annotation.</title>
        <authorList>
            <consortium name="The Broad Institute Genomics Platform"/>
            <consortium name="The Broad Institute Genome Sequencing Center for Infectious Disease"/>
            <person name="Wu L."/>
            <person name="Ma J."/>
        </authorList>
    </citation>
    <scope>NUCLEOTIDE SEQUENCE [LARGE SCALE GENOMIC DNA]</scope>
    <source>
        <strain evidence="6">JCM 16953</strain>
    </source>
</reference>
<comment type="similarity">
    <text evidence="1">Belongs to the peptidase S45 family.</text>
</comment>
<dbReference type="Gene3D" id="3.60.20.10">
    <property type="entry name" value="Glutamine Phosphoribosylpyrophosphate, subunit 1, domain 1"/>
    <property type="match status" value="1"/>
</dbReference>
<evidence type="ECO:0000256" key="4">
    <source>
        <dbReference type="SAM" id="SignalP"/>
    </source>
</evidence>
<dbReference type="SUPFAM" id="SSF56235">
    <property type="entry name" value="N-terminal nucleophile aminohydrolases (Ntn hydrolases)"/>
    <property type="match status" value="1"/>
</dbReference>
<evidence type="ECO:0000313" key="5">
    <source>
        <dbReference type="EMBL" id="GAA3825586.1"/>
    </source>
</evidence>
<dbReference type="PANTHER" id="PTHR34218:SF4">
    <property type="entry name" value="ACYL-HOMOSERINE LACTONE ACYLASE QUIP"/>
    <property type="match status" value="1"/>
</dbReference>
<proteinExistence type="inferred from homology"/>
<gene>
    <name evidence="5" type="ORF">GCM10022242_28680</name>
</gene>
<name>A0ABP7IS86_9ACTN</name>
<dbReference type="InterPro" id="IPR002692">
    <property type="entry name" value="S45"/>
</dbReference>
<evidence type="ECO:0000256" key="1">
    <source>
        <dbReference type="ARBA" id="ARBA00006586"/>
    </source>
</evidence>
<evidence type="ECO:0000256" key="3">
    <source>
        <dbReference type="ARBA" id="ARBA00023145"/>
    </source>
</evidence>
<evidence type="ECO:0000313" key="6">
    <source>
        <dbReference type="Proteomes" id="UP001501821"/>
    </source>
</evidence>
<dbReference type="PANTHER" id="PTHR34218">
    <property type="entry name" value="PEPTIDASE S45 PENICILLIN AMIDASE"/>
    <property type="match status" value="1"/>
</dbReference>